<evidence type="ECO:0000256" key="1">
    <source>
        <dbReference type="ARBA" id="ARBA00022741"/>
    </source>
</evidence>
<gene>
    <name evidence="5" type="ORF">Pmar_PMAR021649</name>
</gene>
<name>C5LP67_PERM5</name>
<reference evidence="5 6" key="1">
    <citation type="submission" date="2008-07" db="EMBL/GenBank/DDBJ databases">
        <authorList>
            <person name="El-Sayed N."/>
            <person name="Caler E."/>
            <person name="Inman J."/>
            <person name="Amedeo P."/>
            <person name="Hass B."/>
            <person name="Wortman J."/>
        </authorList>
    </citation>
    <scope>NUCLEOTIDE SEQUENCE [LARGE SCALE GENOMIC DNA]</scope>
    <source>
        <strain evidence="6">ATCC 50983 / TXsc</strain>
    </source>
</reference>
<dbReference type="PANTHER" id="PTHR11711">
    <property type="entry name" value="ADP RIBOSYLATION FACTOR-RELATED"/>
    <property type="match status" value="1"/>
</dbReference>
<dbReference type="InParanoid" id="C5LP67"/>
<feature type="binding site" evidence="3">
    <location>
        <begin position="24"/>
        <end position="31"/>
    </location>
    <ligand>
        <name>GTP</name>
        <dbReference type="ChEBI" id="CHEBI:37565"/>
    </ligand>
</feature>
<evidence type="ECO:0000256" key="3">
    <source>
        <dbReference type="PIRSR" id="PIRSR606689-1"/>
    </source>
</evidence>
<evidence type="ECO:0000313" key="6">
    <source>
        <dbReference type="Proteomes" id="UP000007800"/>
    </source>
</evidence>
<dbReference type="AlphaFoldDB" id="C5LP67"/>
<dbReference type="GO" id="GO:0005525">
    <property type="term" value="F:GTP binding"/>
    <property type="evidence" value="ECO:0007669"/>
    <property type="project" value="UniProtKB-KW"/>
</dbReference>
<dbReference type="OrthoDB" id="2011769at2759"/>
<keyword evidence="4" id="KW-0479">Metal-binding</keyword>
<dbReference type="Pfam" id="PF00025">
    <property type="entry name" value="Arf"/>
    <property type="match status" value="1"/>
</dbReference>
<dbReference type="GO" id="GO:0003924">
    <property type="term" value="F:GTPase activity"/>
    <property type="evidence" value="ECO:0007669"/>
    <property type="project" value="InterPro"/>
</dbReference>
<accession>C5LP67</accession>
<keyword evidence="4" id="KW-0460">Magnesium</keyword>
<evidence type="ECO:0000313" key="5">
    <source>
        <dbReference type="EMBL" id="EER01476.1"/>
    </source>
</evidence>
<dbReference type="InterPro" id="IPR024156">
    <property type="entry name" value="Small_GTPase_ARF"/>
</dbReference>
<dbReference type="EMBL" id="GG684005">
    <property type="protein sequence ID" value="EER01476.1"/>
    <property type="molecule type" value="Genomic_DNA"/>
</dbReference>
<dbReference type="InterPro" id="IPR006689">
    <property type="entry name" value="Small_GTPase_ARF/SAR"/>
</dbReference>
<keyword evidence="1 3" id="KW-0547">Nucleotide-binding</keyword>
<proteinExistence type="predicted"/>
<dbReference type="InterPro" id="IPR027417">
    <property type="entry name" value="P-loop_NTPase"/>
</dbReference>
<organism evidence="6">
    <name type="scientific">Perkinsus marinus (strain ATCC 50983 / TXsc)</name>
    <dbReference type="NCBI Taxonomy" id="423536"/>
    <lineage>
        <taxon>Eukaryota</taxon>
        <taxon>Sar</taxon>
        <taxon>Alveolata</taxon>
        <taxon>Perkinsozoa</taxon>
        <taxon>Perkinsea</taxon>
        <taxon>Perkinsida</taxon>
        <taxon>Perkinsidae</taxon>
        <taxon>Perkinsus</taxon>
    </lineage>
</organism>
<dbReference type="RefSeq" id="XP_002768758.1">
    <property type="nucleotide sequence ID" value="XM_002768712.1"/>
</dbReference>
<dbReference type="Gene3D" id="3.40.50.300">
    <property type="entry name" value="P-loop containing nucleotide triphosphate hydrolases"/>
    <property type="match status" value="1"/>
</dbReference>
<dbReference type="PRINTS" id="PR00328">
    <property type="entry name" value="SAR1GTPBP"/>
</dbReference>
<evidence type="ECO:0000256" key="4">
    <source>
        <dbReference type="PIRSR" id="PIRSR606689-2"/>
    </source>
</evidence>
<evidence type="ECO:0000256" key="2">
    <source>
        <dbReference type="ARBA" id="ARBA00023134"/>
    </source>
</evidence>
<keyword evidence="6" id="KW-1185">Reference proteome</keyword>
<sequence length="68" mass="7538">MGVLFSTLFGGLFGSKEVRILILGLDNAGKTTILYRLQVDDVVETIPTIGFNVETIQVKNVKLQVWDL</sequence>
<dbReference type="GeneID" id="9039975"/>
<dbReference type="Proteomes" id="UP000007800">
    <property type="component" value="Unassembled WGS sequence"/>
</dbReference>
<feature type="binding site" evidence="4">
    <location>
        <position position="31"/>
    </location>
    <ligand>
        <name>Mg(2+)</name>
        <dbReference type="ChEBI" id="CHEBI:18420"/>
    </ligand>
</feature>
<feature type="binding site" evidence="4">
    <location>
        <position position="48"/>
    </location>
    <ligand>
        <name>Mg(2+)</name>
        <dbReference type="ChEBI" id="CHEBI:18420"/>
    </ligand>
</feature>
<dbReference type="GO" id="GO:0046872">
    <property type="term" value="F:metal ion binding"/>
    <property type="evidence" value="ECO:0007669"/>
    <property type="project" value="UniProtKB-KW"/>
</dbReference>
<feature type="non-terminal residue" evidence="5">
    <location>
        <position position="68"/>
    </location>
</feature>
<keyword evidence="2 3" id="KW-0342">GTP-binding</keyword>
<protein>
    <submittedName>
        <fullName evidence="5">Adp-ribosylation factor, arf, putative</fullName>
    </submittedName>
</protein>
<dbReference type="SUPFAM" id="SSF52540">
    <property type="entry name" value="P-loop containing nucleoside triphosphate hydrolases"/>
    <property type="match status" value="1"/>
</dbReference>